<dbReference type="RefSeq" id="XP_033462810.1">
    <property type="nucleotide sequence ID" value="XM_033603857.1"/>
</dbReference>
<evidence type="ECO:0000313" key="1">
    <source>
        <dbReference type="Proteomes" id="UP000504637"/>
    </source>
</evidence>
<dbReference type="AlphaFoldDB" id="A0A6J3MDU1"/>
<gene>
    <name evidence="2" type="ORF">K489DRAFT_376155</name>
</gene>
<reference evidence="2" key="3">
    <citation type="submission" date="2025-08" db="UniProtKB">
        <authorList>
            <consortium name="RefSeq"/>
        </authorList>
    </citation>
    <scope>IDENTIFICATION</scope>
    <source>
        <strain evidence="2">CBS 342.82</strain>
    </source>
</reference>
<reference evidence="2" key="1">
    <citation type="submission" date="2020-01" db="EMBL/GenBank/DDBJ databases">
        <authorList>
            <consortium name="DOE Joint Genome Institute"/>
            <person name="Haridas S."/>
            <person name="Albert R."/>
            <person name="Binder M."/>
            <person name="Bloem J."/>
            <person name="Labutti K."/>
            <person name="Salamov A."/>
            <person name="Andreopoulos B."/>
            <person name="Baker S.E."/>
            <person name="Barry K."/>
            <person name="Bills G."/>
            <person name="Bluhm B.H."/>
            <person name="Cannon C."/>
            <person name="Castanera R."/>
            <person name="Culley D.E."/>
            <person name="Daum C."/>
            <person name="Ezra D."/>
            <person name="Gonzalez J.B."/>
            <person name="Henrissat B."/>
            <person name="Kuo A."/>
            <person name="Liang C."/>
            <person name="Lipzen A."/>
            <person name="Lutzoni F."/>
            <person name="Magnuson J."/>
            <person name="Mondo S."/>
            <person name="Nolan M."/>
            <person name="Ohm R."/>
            <person name="Pangilinan J."/>
            <person name="Park H.-J."/>
            <person name="Ramirez L."/>
            <person name="Alfaro M."/>
            <person name="Sun H."/>
            <person name="Tritt A."/>
            <person name="Yoshinaga Y."/>
            <person name="Zwiers L.-H."/>
            <person name="Turgeon B.G."/>
            <person name="Goodwin S.B."/>
            <person name="Spatafora J.W."/>
            <person name="Crous P.W."/>
            <person name="Grigoriev I.V."/>
        </authorList>
    </citation>
    <scope>NUCLEOTIDE SEQUENCE</scope>
    <source>
        <strain evidence="2">CBS 342.82</strain>
    </source>
</reference>
<name>A0A6J3MDU1_9PEZI</name>
<sequence>MAHLGCFLVPARCRHVRFLTRSKIISTTRDEQQWTRAPIGERVEQRSAESLFCSLNASGWLLSSVLHVVFEHHRIPRFSIDDLT</sequence>
<organism evidence="2">
    <name type="scientific">Dissoconium aciculare CBS 342.82</name>
    <dbReference type="NCBI Taxonomy" id="1314786"/>
    <lineage>
        <taxon>Eukaryota</taxon>
        <taxon>Fungi</taxon>
        <taxon>Dikarya</taxon>
        <taxon>Ascomycota</taxon>
        <taxon>Pezizomycotina</taxon>
        <taxon>Dothideomycetes</taxon>
        <taxon>Dothideomycetidae</taxon>
        <taxon>Mycosphaerellales</taxon>
        <taxon>Dissoconiaceae</taxon>
        <taxon>Dissoconium</taxon>
    </lineage>
</organism>
<dbReference type="Proteomes" id="UP000504637">
    <property type="component" value="Unplaced"/>
</dbReference>
<accession>A0A6J3MDU1</accession>
<dbReference type="GeneID" id="54361657"/>
<reference evidence="2" key="2">
    <citation type="submission" date="2020-04" db="EMBL/GenBank/DDBJ databases">
        <authorList>
            <consortium name="NCBI Genome Project"/>
        </authorList>
    </citation>
    <scope>NUCLEOTIDE SEQUENCE</scope>
    <source>
        <strain evidence="2">CBS 342.82</strain>
    </source>
</reference>
<keyword evidence="1" id="KW-1185">Reference proteome</keyword>
<proteinExistence type="predicted"/>
<evidence type="ECO:0000313" key="2">
    <source>
        <dbReference type="RefSeq" id="XP_033462810.1"/>
    </source>
</evidence>
<protein>
    <submittedName>
        <fullName evidence="2">Uncharacterized protein</fullName>
    </submittedName>
</protein>